<dbReference type="SUPFAM" id="SSF143985">
    <property type="entry name" value="L,D-transpeptidase pre-catalytic domain-like"/>
    <property type="match status" value="1"/>
</dbReference>
<keyword evidence="2" id="KW-0808">Transferase</keyword>
<evidence type="ECO:0000256" key="4">
    <source>
        <dbReference type="ARBA" id="ARBA00022984"/>
    </source>
</evidence>
<evidence type="ECO:0000256" key="5">
    <source>
        <dbReference type="ARBA" id="ARBA00023316"/>
    </source>
</evidence>
<evidence type="ECO:0000313" key="9">
    <source>
        <dbReference type="Proteomes" id="UP001203004"/>
    </source>
</evidence>
<dbReference type="Pfam" id="PF12229">
    <property type="entry name" value="PG_binding_4"/>
    <property type="match status" value="1"/>
</dbReference>
<dbReference type="InterPro" id="IPR022029">
    <property type="entry name" value="YoaR-like_PG-bd"/>
</dbReference>
<keyword evidence="5 6" id="KW-0961">Cell wall biogenesis/degradation</keyword>
<protein>
    <submittedName>
        <fullName evidence="8">L,D-transpeptidase/peptidoglycan binding protein</fullName>
    </submittedName>
</protein>
<dbReference type="SUPFAM" id="SSF141523">
    <property type="entry name" value="L,D-transpeptidase catalytic domain-like"/>
    <property type="match status" value="1"/>
</dbReference>
<dbReference type="EMBL" id="JAMAST010000001">
    <property type="protein sequence ID" value="MCL1630371.1"/>
    <property type="molecule type" value="Genomic_DNA"/>
</dbReference>
<reference evidence="8 9" key="1">
    <citation type="submission" date="2022-05" db="EMBL/GenBank/DDBJ databases">
        <title>Sporolactobacillus sp nov CPB3-1, isolated from tree bark (Mangifera indica L.).</title>
        <authorList>
            <person name="Phuengjayaem S."/>
            <person name="Tanasupawat S."/>
        </authorList>
    </citation>
    <scope>NUCLEOTIDE SEQUENCE [LARGE SCALE GENOMIC DNA]</scope>
    <source>
        <strain evidence="8 9">CPB3-1</strain>
    </source>
</reference>
<dbReference type="CDD" id="cd16913">
    <property type="entry name" value="YkuD_like"/>
    <property type="match status" value="1"/>
</dbReference>
<evidence type="ECO:0000256" key="1">
    <source>
        <dbReference type="ARBA" id="ARBA00004752"/>
    </source>
</evidence>
<dbReference type="InterPro" id="IPR038063">
    <property type="entry name" value="Transpep_catalytic_dom"/>
</dbReference>
<dbReference type="InterPro" id="IPR005490">
    <property type="entry name" value="LD_TPept_cat_dom"/>
</dbReference>
<evidence type="ECO:0000256" key="2">
    <source>
        <dbReference type="ARBA" id="ARBA00022679"/>
    </source>
</evidence>
<organism evidence="8 9">
    <name type="scientific">Sporolactobacillus mangiferae</name>
    <dbReference type="NCBI Taxonomy" id="2940498"/>
    <lineage>
        <taxon>Bacteria</taxon>
        <taxon>Bacillati</taxon>
        <taxon>Bacillota</taxon>
        <taxon>Bacilli</taxon>
        <taxon>Bacillales</taxon>
        <taxon>Sporolactobacillaceae</taxon>
        <taxon>Sporolactobacillus</taxon>
    </lineage>
</organism>
<name>A0ABT0M676_9BACL</name>
<evidence type="ECO:0000313" key="8">
    <source>
        <dbReference type="EMBL" id="MCL1630371.1"/>
    </source>
</evidence>
<feature type="active site" description="Nucleophile" evidence="6">
    <location>
        <position position="415"/>
    </location>
</feature>
<comment type="pathway">
    <text evidence="1 6">Cell wall biogenesis; peptidoglycan biosynthesis.</text>
</comment>
<dbReference type="PANTHER" id="PTHR30582:SF33">
    <property type="entry name" value="EXPORTED PROTEIN"/>
    <property type="match status" value="1"/>
</dbReference>
<sequence length="439" mass="49714">MISYIQANRFNAHITINGVNVGHLTPEQALAKLSGQTLKNDVYIGKKRVVNGKNLKSEFGSEDLPAVKRIFQKQRTWLPSSTRQTYTLNPRSEGSYRSQTLKKLLENELNRLNKHLKAPKDAYAYLENGKIGVSKSEPGKKYDIKKMMHAYDQQEYNSEIHLDESLLVPIKADSKTVKHEISALKSLMTRTINYKVQDKTYALKADELIKKATASSDQKIRIDSNELKARISEINKNQSTLNKKFSFRTHTGKVISVQGQSYGWALNVSKETERIEKAFEQGKTDIKAYNVYGVGYSTYGIGYHNTTNHGIGNTYAEVSISEQKIWIYKNGKLVVSTHVVTGRHDTNEDTPKGLWYIMYKESPSTLEGSEAGNPNYSVKVNYWAPFTMSGCGFHDAKWRKNWKKTAYLTHGSGGCVNTPPGIMKQVYDNLDQNEPVIIY</sequence>
<dbReference type="Gene3D" id="2.40.440.10">
    <property type="entry name" value="L,D-transpeptidase catalytic domain-like"/>
    <property type="match status" value="1"/>
</dbReference>
<dbReference type="PROSITE" id="PS52029">
    <property type="entry name" value="LD_TPASE"/>
    <property type="match status" value="1"/>
</dbReference>
<dbReference type="InterPro" id="IPR050979">
    <property type="entry name" value="LD-transpeptidase"/>
</dbReference>
<feature type="domain" description="L,D-TPase catalytic" evidence="7">
    <location>
        <begin position="314"/>
        <end position="439"/>
    </location>
</feature>
<accession>A0ABT0M676</accession>
<dbReference type="InterPro" id="IPR038054">
    <property type="entry name" value="LD_TPept-like_central_sf"/>
</dbReference>
<dbReference type="Pfam" id="PF03734">
    <property type="entry name" value="YkuD"/>
    <property type="match status" value="1"/>
</dbReference>
<evidence type="ECO:0000256" key="6">
    <source>
        <dbReference type="PROSITE-ProRule" id="PRU01373"/>
    </source>
</evidence>
<dbReference type="Gene3D" id="3.10.20.800">
    <property type="match status" value="1"/>
</dbReference>
<comment type="caution">
    <text evidence="8">The sequence shown here is derived from an EMBL/GenBank/DDBJ whole genome shotgun (WGS) entry which is preliminary data.</text>
</comment>
<dbReference type="Proteomes" id="UP001203004">
    <property type="component" value="Unassembled WGS sequence"/>
</dbReference>
<gene>
    <name evidence="8" type="ORF">M3N64_00170</name>
</gene>
<evidence type="ECO:0000259" key="7">
    <source>
        <dbReference type="PROSITE" id="PS52029"/>
    </source>
</evidence>
<keyword evidence="9" id="KW-1185">Reference proteome</keyword>
<feature type="active site" description="Proton donor/acceptor" evidence="6">
    <location>
        <position position="394"/>
    </location>
</feature>
<proteinExistence type="predicted"/>
<keyword evidence="3 6" id="KW-0133">Cell shape</keyword>
<keyword evidence="4 6" id="KW-0573">Peptidoglycan synthesis</keyword>
<evidence type="ECO:0000256" key="3">
    <source>
        <dbReference type="ARBA" id="ARBA00022960"/>
    </source>
</evidence>
<dbReference type="PANTHER" id="PTHR30582">
    <property type="entry name" value="L,D-TRANSPEPTIDASE"/>
    <property type="match status" value="1"/>
</dbReference>